<dbReference type="Gene3D" id="2.40.170.20">
    <property type="entry name" value="TonB-dependent receptor, beta-barrel domain"/>
    <property type="match status" value="1"/>
</dbReference>
<accession>A0A9X3BHA8</accession>
<evidence type="ECO:0000256" key="4">
    <source>
        <dbReference type="ARBA" id="ARBA00022692"/>
    </source>
</evidence>
<protein>
    <submittedName>
        <fullName evidence="10">TonB-dependent receptor</fullName>
    </submittedName>
</protein>
<evidence type="ECO:0000256" key="2">
    <source>
        <dbReference type="ARBA" id="ARBA00022448"/>
    </source>
</evidence>
<reference evidence="10" key="1">
    <citation type="submission" date="2022-09" db="EMBL/GenBank/DDBJ databases">
        <authorList>
            <person name="Yuan C."/>
            <person name="Ke Z."/>
        </authorList>
    </citation>
    <scope>NUCLEOTIDE SEQUENCE</scope>
    <source>
        <strain evidence="10">LB-8</strain>
    </source>
</reference>
<dbReference type="InterPro" id="IPR036942">
    <property type="entry name" value="Beta-barrel_TonB_sf"/>
</dbReference>
<dbReference type="Pfam" id="PF13715">
    <property type="entry name" value="CarbopepD_reg_2"/>
    <property type="match status" value="1"/>
</dbReference>
<dbReference type="InterPro" id="IPR008969">
    <property type="entry name" value="CarboxyPept-like_regulatory"/>
</dbReference>
<evidence type="ECO:0000256" key="8">
    <source>
        <dbReference type="SAM" id="SignalP"/>
    </source>
</evidence>
<dbReference type="AlphaFoldDB" id="A0A9X3BHA8"/>
<dbReference type="InterPro" id="IPR012910">
    <property type="entry name" value="Plug_dom"/>
</dbReference>
<comment type="subcellular location">
    <subcellularLocation>
        <location evidence="1 7">Cell outer membrane</location>
        <topology evidence="1 7">Multi-pass membrane protein</topology>
    </subcellularLocation>
</comment>
<keyword evidence="11" id="KW-1185">Reference proteome</keyword>
<dbReference type="Pfam" id="PF07715">
    <property type="entry name" value="Plug"/>
    <property type="match status" value="1"/>
</dbReference>
<dbReference type="InterPro" id="IPR023996">
    <property type="entry name" value="TonB-dep_OMP_SusC/RagA"/>
</dbReference>
<feature type="signal peptide" evidence="8">
    <location>
        <begin position="1"/>
        <end position="18"/>
    </location>
</feature>
<dbReference type="Gene3D" id="2.60.40.1120">
    <property type="entry name" value="Carboxypeptidase-like, regulatory domain"/>
    <property type="match status" value="1"/>
</dbReference>
<dbReference type="Proteomes" id="UP001155483">
    <property type="component" value="Unassembled WGS sequence"/>
</dbReference>
<keyword evidence="8" id="KW-0732">Signal</keyword>
<evidence type="ECO:0000313" key="10">
    <source>
        <dbReference type="EMBL" id="MCU7549247.1"/>
    </source>
</evidence>
<evidence type="ECO:0000256" key="1">
    <source>
        <dbReference type="ARBA" id="ARBA00004571"/>
    </source>
</evidence>
<evidence type="ECO:0000256" key="5">
    <source>
        <dbReference type="ARBA" id="ARBA00023136"/>
    </source>
</evidence>
<gene>
    <name evidence="10" type="ORF">OCK74_08975</name>
</gene>
<evidence type="ECO:0000259" key="9">
    <source>
        <dbReference type="Pfam" id="PF07715"/>
    </source>
</evidence>
<dbReference type="InterPro" id="IPR018247">
    <property type="entry name" value="EF_Hand_1_Ca_BS"/>
</dbReference>
<feature type="chain" id="PRO_5040950662" evidence="8">
    <location>
        <begin position="19"/>
        <end position="1055"/>
    </location>
</feature>
<keyword evidence="2 7" id="KW-0813">Transport</keyword>
<dbReference type="PROSITE" id="PS52016">
    <property type="entry name" value="TONB_DEPENDENT_REC_3"/>
    <property type="match status" value="1"/>
</dbReference>
<dbReference type="FunFam" id="2.170.130.10:FF:000008">
    <property type="entry name" value="SusC/RagA family TonB-linked outer membrane protein"/>
    <property type="match status" value="1"/>
</dbReference>
<dbReference type="RefSeq" id="WP_279296692.1">
    <property type="nucleotide sequence ID" value="NZ_JAOTIF010000005.1"/>
</dbReference>
<reference evidence="10" key="2">
    <citation type="submission" date="2023-04" db="EMBL/GenBank/DDBJ databases">
        <title>Paracnuella aquatica gen. nov., sp. nov., a member of the family Chitinophagaceae isolated from a hot spring.</title>
        <authorList>
            <person name="Wang C."/>
        </authorList>
    </citation>
    <scope>NUCLEOTIDE SEQUENCE</scope>
    <source>
        <strain evidence="10">LB-8</strain>
    </source>
</reference>
<keyword evidence="5 7" id="KW-0472">Membrane</keyword>
<dbReference type="PROSITE" id="PS00018">
    <property type="entry name" value="EF_HAND_1"/>
    <property type="match status" value="1"/>
</dbReference>
<dbReference type="InterPro" id="IPR023997">
    <property type="entry name" value="TonB-dep_OMP_SusC/RagA_CS"/>
</dbReference>
<sequence>MRIWLFAIMVLLSSIAFAQKKIIKGTVTGPDGKPLENVTVTVKGTKVATFTNTSGSYSIQVSGSNVLLVFSSVGYIQRELSPGVNATLNVTLQLKVAESEEVVVIGYGTAKKKDLTGSVGKLSMSDVQKAPVASFDQALAGRVAGVQVNAADGQPGSSMNIVVRGPNSVTQSNTPLYVVDGFPIENMDNNTINPADIESIEVLKDASATAIYGARGANGVVMITTKRGKAGAPVVKLNSYYGWQQNIKEMKVLNPYEYVKYQIEANPSKTPGTPPPPTLLYLGGGTTMDYYKDTADVLDYQSQIFQDAPTFNNSLSITGGNDKTKYALSGNIFDQKGVIITSAFKRYQGRFVLDQTLNNKVKVGINTNYSYLEQNGLSVGGSNFSGTLNLMYSVWGYRPVNPSPASKAALNGVDFDITDDSNTDPLVSSANDYRFNPFKSLKNTLSKNITKNLLTNAYLEYRIIPSLVLKVTGGIDNRLVTSQKFYNSQTAQGSLGSVGGSPNGSINDNNYTALLNENYITYTKSVKKIHDISAMAGMSNQQVQTSIHGFSANKVPNEQLGINALAQGTPLSNTTTASSNTTVSLLGRVNYSYKSKYLLTASYRADGSSKFSTENRWAYFPSGAIAWRISREKFMDGLSNVISEAKLKASYGKTGNNRVSDFAYLSVYNMDPFFGYTFNNQQISGAIPTTIGNEKLKWETTGQSDVGLELGFFKNRLNLEVDAYRKITSNLLLNANVPTSSGYSKVFKNIGKVQNDGLEFSLNSTNIRSKAFTWTTGFNISFNKNKVLQLAEDQESFGITTPWTTGLGSVPSYIAKVGQSLGLMFGLIADGLYQYSDFDQTTSGTYILKDEITGNGNASRASIKPGDIKYRDLNGDRTIDKNDFTVIGRSLPIHIGGFTNNFAYKGFDLNIFFQWSYGNNIQNLNNYQFRGGSTSLNQYESFLDRWSPTNTDTKIVRTGGFIGSFTGYSTYTIEDGSYLRLKTLSMGYNLPASALKPLKIKAIRAYSSVQNLITWTKYSGQDPEVSLYNSVLTGGFDYSSYPKARTITLGLDVTF</sequence>
<keyword evidence="6 7" id="KW-0998">Cell outer membrane</keyword>
<dbReference type="GO" id="GO:0009279">
    <property type="term" value="C:cell outer membrane"/>
    <property type="evidence" value="ECO:0007669"/>
    <property type="project" value="UniProtKB-SubCell"/>
</dbReference>
<dbReference type="SUPFAM" id="SSF49464">
    <property type="entry name" value="Carboxypeptidase regulatory domain-like"/>
    <property type="match status" value="1"/>
</dbReference>
<comment type="caution">
    <text evidence="10">The sequence shown here is derived from an EMBL/GenBank/DDBJ whole genome shotgun (WGS) entry which is preliminary data.</text>
</comment>
<keyword evidence="4 7" id="KW-0812">Transmembrane</keyword>
<proteinExistence type="inferred from homology"/>
<dbReference type="SUPFAM" id="SSF56935">
    <property type="entry name" value="Porins"/>
    <property type="match status" value="1"/>
</dbReference>
<evidence type="ECO:0000256" key="7">
    <source>
        <dbReference type="PROSITE-ProRule" id="PRU01360"/>
    </source>
</evidence>
<dbReference type="InterPro" id="IPR039426">
    <property type="entry name" value="TonB-dep_rcpt-like"/>
</dbReference>
<organism evidence="10 11">
    <name type="scientific">Paraflavisolibacter caeni</name>
    <dbReference type="NCBI Taxonomy" id="2982496"/>
    <lineage>
        <taxon>Bacteria</taxon>
        <taxon>Pseudomonadati</taxon>
        <taxon>Bacteroidota</taxon>
        <taxon>Chitinophagia</taxon>
        <taxon>Chitinophagales</taxon>
        <taxon>Chitinophagaceae</taxon>
        <taxon>Paraflavisolibacter</taxon>
    </lineage>
</organism>
<evidence type="ECO:0000313" key="11">
    <source>
        <dbReference type="Proteomes" id="UP001155483"/>
    </source>
</evidence>
<evidence type="ECO:0000256" key="6">
    <source>
        <dbReference type="ARBA" id="ARBA00023237"/>
    </source>
</evidence>
<dbReference type="NCBIfam" id="TIGR04056">
    <property type="entry name" value="OMP_RagA_SusC"/>
    <property type="match status" value="1"/>
</dbReference>
<dbReference type="NCBIfam" id="TIGR04057">
    <property type="entry name" value="SusC_RagA_signa"/>
    <property type="match status" value="1"/>
</dbReference>
<dbReference type="InterPro" id="IPR037066">
    <property type="entry name" value="Plug_dom_sf"/>
</dbReference>
<feature type="domain" description="TonB-dependent receptor plug" evidence="9">
    <location>
        <begin position="111"/>
        <end position="220"/>
    </location>
</feature>
<comment type="similarity">
    <text evidence="7">Belongs to the TonB-dependent receptor family.</text>
</comment>
<evidence type="ECO:0000256" key="3">
    <source>
        <dbReference type="ARBA" id="ARBA00022452"/>
    </source>
</evidence>
<name>A0A9X3BHA8_9BACT</name>
<keyword evidence="3 7" id="KW-1134">Transmembrane beta strand</keyword>
<dbReference type="EMBL" id="JAOTIF010000005">
    <property type="protein sequence ID" value="MCU7549247.1"/>
    <property type="molecule type" value="Genomic_DNA"/>
</dbReference>
<dbReference type="Gene3D" id="2.170.130.10">
    <property type="entry name" value="TonB-dependent receptor, plug domain"/>
    <property type="match status" value="1"/>
</dbReference>
<keyword evidence="10" id="KW-0675">Receptor</keyword>